<name>A0A919CLQ0_9ACTN</name>
<dbReference type="Proteomes" id="UP000654947">
    <property type="component" value="Unassembled WGS sequence"/>
</dbReference>
<evidence type="ECO:0000313" key="3">
    <source>
        <dbReference type="Proteomes" id="UP000654947"/>
    </source>
</evidence>
<dbReference type="RefSeq" id="WP_193518545.1">
    <property type="nucleotide sequence ID" value="NZ_BMXL01000033.1"/>
</dbReference>
<keyword evidence="3" id="KW-1185">Reference proteome</keyword>
<protein>
    <recommendedName>
        <fullName evidence="1">Thiopeptide-type bacteriocin biosynthesis domain-containing protein</fullName>
    </recommendedName>
</protein>
<dbReference type="InterPro" id="IPR023809">
    <property type="entry name" value="Thiopep_bacteriocin_synth_dom"/>
</dbReference>
<comment type="caution">
    <text evidence="2">The sequence shown here is derived from an EMBL/GenBank/DDBJ whole genome shotgun (WGS) entry which is preliminary data.</text>
</comment>
<organism evidence="2 3">
    <name type="scientific">Nocardiopsis kunsanensis</name>
    <dbReference type="NCBI Taxonomy" id="141693"/>
    <lineage>
        <taxon>Bacteria</taxon>
        <taxon>Bacillati</taxon>
        <taxon>Actinomycetota</taxon>
        <taxon>Actinomycetes</taxon>
        <taxon>Streptosporangiales</taxon>
        <taxon>Nocardiopsidaceae</taxon>
        <taxon>Nocardiopsis</taxon>
    </lineage>
</organism>
<evidence type="ECO:0000259" key="1">
    <source>
        <dbReference type="Pfam" id="PF14028"/>
    </source>
</evidence>
<sequence>MNTAAEHTARSEDGPDLVGTAPRVLYWQVFHRDQSWCDHVVCDVVVPTLKALELPGGAHWHFLRYLDERGPHVRVRVVLEGPVPPEEVARVDEEATSRLERSLVALLAREDLEPEPRLVATPPHLDLGGRGTGVHAGLYEPEVDKYGSFSGVLTAERVWARGTGVVARILPGLRCSRVGRVAAAATLSELVVEQALDHGAIDDPVGFWQRFGLFWSGGSTPHGKRVFRRAERMVGRAGLGEEIARMRTDPLVVRAGDDLAEAVLSGCEEGARSGVPVATLLSHHAHLQHNRMGAAPQDEPLIAAALAGRASGLPGR</sequence>
<accession>A0A919CLQ0</accession>
<reference evidence="2 3" key="1">
    <citation type="journal article" date="2014" name="Int. J. Syst. Evol. Microbiol.">
        <title>Complete genome sequence of Corynebacterium casei LMG S-19264T (=DSM 44701T), isolated from a smear-ripened cheese.</title>
        <authorList>
            <consortium name="US DOE Joint Genome Institute (JGI-PGF)"/>
            <person name="Walter F."/>
            <person name="Albersmeier A."/>
            <person name="Kalinowski J."/>
            <person name="Ruckert C."/>
        </authorList>
    </citation>
    <scope>NUCLEOTIDE SEQUENCE [LARGE SCALE GENOMIC DNA]</scope>
    <source>
        <strain evidence="2 3">KCTC 19473</strain>
    </source>
</reference>
<feature type="domain" description="Thiopeptide-type bacteriocin biosynthesis" evidence="1">
    <location>
        <begin position="25"/>
        <end position="307"/>
    </location>
</feature>
<gene>
    <name evidence="2" type="ORF">GCM10007147_41610</name>
</gene>
<dbReference type="AlphaFoldDB" id="A0A919CLQ0"/>
<dbReference type="EMBL" id="BMXL01000033">
    <property type="protein sequence ID" value="GHD35279.1"/>
    <property type="molecule type" value="Genomic_DNA"/>
</dbReference>
<evidence type="ECO:0000313" key="2">
    <source>
        <dbReference type="EMBL" id="GHD35279.1"/>
    </source>
</evidence>
<proteinExistence type="predicted"/>
<dbReference type="Pfam" id="PF14028">
    <property type="entry name" value="Lant_dehydr_C"/>
    <property type="match status" value="1"/>
</dbReference>